<evidence type="ECO:0008006" key="3">
    <source>
        <dbReference type="Google" id="ProtNLM"/>
    </source>
</evidence>
<sequence length="60" mass="6598">MKHPTAKAIGLPDVGGEFGSCFVSLMDFTEFDLQRIRSIISYKGVTLHASYARCKCMGVL</sequence>
<dbReference type="PATRIC" id="fig|585538.3.peg.989"/>
<proteinExistence type="predicted"/>
<name>F4D6E5_HELPX</name>
<dbReference type="HOGENOM" id="CLU_2935224_0_0_7"/>
<reference evidence="1 2" key="1">
    <citation type="submission" date="2011-03" db="EMBL/GenBank/DDBJ databases">
        <authorList>
            <person name="Muzny D."/>
            <person name="Qin X."/>
            <person name="Deng J."/>
            <person name="Jiang H."/>
            <person name="Liu Y."/>
            <person name="Qu J."/>
            <person name="Song X.-Z."/>
            <person name="Zhang L."/>
            <person name="Thornton R."/>
            <person name="Coyle M."/>
            <person name="Francisco L."/>
            <person name="Jackson L."/>
            <person name="Javaid M."/>
            <person name="Korchina V."/>
            <person name="Kovar C."/>
            <person name="Mata R."/>
            <person name="Mathew T."/>
            <person name="Ngo R."/>
            <person name="Nguyen L."/>
            <person name="Nguyen N."/>
            <person name="Okwuonu G."/>
            <person name="Ongeri F."/>
            <person name="Pham C."/>
            <person name="Simmons D."/>
            <person name="Wilczek-Boney K."/>
            <person name="Hale W."/>
            <person name="Jakkamsetti A."/>
            <person name="Pham P."/>
            <person name="Ruth R."/>
            <person name="San Lucas F."/>
            <person name="Warren J."/>
            <person name="Zhang J."/>
            <person name="Zhao Z."/>
            <person name="Zhou C."/>
            <person name="Zhu D."/>
            <person name="Lee S."/>
            <person name="Bess C."/>
            <person name="Blankenburg K."/>
            <person name="Forbes L."/>
            <person name="Fu Q."/>
            <person name="Gubbala S."/>
            <person name="Hirani K."/>
            <person name="Jayaseelan J.C."/>
            <person name="Lara F."/>
            <person name="Munidasa M."/>
            <person name="Palculict T."/>
            <person name="Patil S."/>
            <person name="Pu L.-L."/>
            <person name="Saada N."/>
            <person name="Tang L."/>
            <person name="Weissenberger G."/>
            <person name="Zhu Y."/>
            <person name="Hemphill L."/>
            <person name="Shang Y."/>
            <person name="Youmans B."/>
            <person name="Ayvaz T."/>
            <person name="Ross M."/>
            <person name="Santibanez J."/>
            <person name="Aqrawi P."/>
            <person name="Gross S."/>
            <person name="Joshi V."/>
            <person name="Fowler G."/>
            <person name="Nazareth L."/>
            <person name="Reid J."/>
            <person name="Worley K."/>
            <person name="Petrosino J."/>
            <person name="Highlander S."/>
            <person name="Gibbs R."/>
            <person name="Gibbs R."/>
        </authorList>
    </citation>
    <scope>NUCLEOTIDE SEQUENCE [LARGE SCALE GENOMIC DNA]</scope>
    <source>
        <strain evidence="1 2">83</strain>
    </source>
</reference>
<gene>
    <name evidence="1" type="ORF">HMPREF0462_0966</name>
</gene>
<dbReference type="AlphaFoldDB" id="F4D6E5"/>
<dbReference type="EMBL" id="CP002605">
    <property type="protein sequence ID" value="AEE70570.1"/>
    <property type="molecule type" value="Genomic_DNA"/>
</dbReference>
<dbReference type="Proteomes" id="UP000008459">
    <property type="component" value="Chromosome"/>
</dbReference>
<dbReference type="KEGG" id="hpx:HMPREF0462_0966"/>
<accession>F4D6E5</accession>
<organism evidence="1 2">
    <name type="scientific">Helicobacter pylori 83</name>
    <dbReference type="NCBI Taxonomy" id="585538"/>
    <lineage>
        <taxon>Bacteria</taxon>
        <taxon>Pseudomonadati</taxon>
        <taxon>Campylobacterota</taxon>
        <taxon>Epsilonproteobacteria</taxon>
        <taxon>Campylobacterales</taxon>
        <taxon>Helicobacteraceae</taxon>
        <taxon>Helicobacter</taxon>
    </lineage>
</organism>
<protein>
    <recommendedName>
        <fullName evidence="3">SsrA-binding protein</fullName>
    </recommendedName>
</protein>
<evidence type="ECO:0000313" key="1">
    <source>
        <dbReference type="EMBL" id="AEE70570.1"/>
    </source>
</evidence>
<evidence type="ECO:0000313" key="2">
    <source>
        <dbReference type="Proteomes" id="UP000008459"/>
    </source>
</evidence>